<feature type="coiled-coil region" evidence="10">
    <location>
        <begin position="81"/>
        <end position="118"/>
    </location>
</feature>
<keyword evidence="9" id="KW-0539">Nucleus</keyword>
<feature type="domain" description="Chromosome segregation protein Spc25 C-terminal" evidence="11">
    <location>
        <begin position="172"/>
        <end position="240"/>
    </location>
</feature>
<comment type="subunit">
    <text evidence="9">Component of the NDC80 complex.</text>
</comment>
<keyword evidence="6 10" id="KW-0175">Coiled coil</keyword>
<dbReference type="PANTHER" id="PTHR14281:SF0">
    <property type="entry name" value="KINETOCHORE PROTEIN SPC25"/>
    <property type="match status" value="1"/>
</dbReference>
<dbReference type="HOGENOM" id="CLU_093947_0_0_1"/>
<evidence type="ECO:0000313" key="13">
    <source>
        <dbReference type="Proteomes" id="UP000053257"/>
    </source>
</evidence>
<comment type="similarity">
    <text evidence="1 9">Belongs to the SPC25 family.</text>
</comment>
<keyword evidence="4 9" id="KW-0498">Mitosis</keyword>
<comment type="function">
    <text evidence="9">Acts as a component of the essential kinetochore-associated NDC80 complex, which is required for chromosome segregation and spindle checkpoint activity.</text>
</comment>
<sequence length="246" mass="28682">MAHVLRVPKLDLASILGQQNPEIDLKTEAYETSTRNFLKAVSRYTQNAQTEITRRKTTHVNEKNRVADRIQHVENETNTCKVRELELIAELEREREERKEAELSVAAFERQLSSIKEQCALLDVEIEQRRAIVMNLRRERERERSILNAHASRTAPELTECEFRLRAVIEGIDKDKILVRFTHVDPSDPQREFSLVIDISGESYKVPTTNPYLPNLPIMLDELNETRDVYAFIKQVRRAFEQLVAK</sequence>
<protein>
    <recommendedName>
        <fullName evidence="9">Kinetochore protein SPC25</fullName>
    </recommendedName>
</protein>
<evidence type="ECO:0000256" key="7">
    <source>
        <dbReference type="ARBA" id="ARBA00023306"/>
    </source>
</evidence>
<accession>A0A0C3PLL2</accession>
<keyword evidence="2 9" id="KW-0158">Chromosome</keyword>
<comment type="subcellular location">
    <subcellularLocation>
        <location evidence="9">Nucleus</location>
    </subcellularLocation>
    <subcellularLocation>
        <location evidence="9">Chromosome</location>
        <location evidence="9">Centromere</location>
        <location evidence="9">Kinetochore</location>
    </subcellularLocation>
</comment>
<name>A0A0C3PLL2_PHLG1</name>
<dbReference type="OrthoDB" id="4056921at2759"/>
<gene>
    <name evidence="12" type="ORF">PHLGIDRAFT_35498</name>
</gene>
<evidence type="ECO:0000259" key="11">
    <source>
        <dbReference type="Pfam" id="PF08234"/>
    </source>
</evidence>
<evidence type="ECO:0000313" key="12">
    <source>
        <dbReference type="EMBL" id="KIP07353.1"/>
    </source>
</evidence>
<dbReference type="PANTHER" id="PTHR14281">
    <property type="entry name" value="KINETOCHORE PROTEIN SPC25-RELATED"/>
    <property type="match status" value="1"/>
</dbReference>
<proteinExistence type="inferred from homology"/>
<reference evidence="12 13" key="1">
    <citation type="journal article" date="2014" name="PLoS Genet.">
        <title>Analysis of the Phlebiopsis gigantea genome, transcriptome and secretome provides insight into its pioneer colonization strategies of wood.</title>
        <authorList>
            <person name="Hori C."/>
            <person name="Ishida T."/>
            <person name="Igarashi K."/>
            <person name="Samejima M."/>
            <person name="Suzuki H."/>
            <person name="Master E."/>
            <person name="Ferreira P."/>
            <person name="Ruiz-Duenas F.J."/>
            <person name="Held B."/>
            <person name="Canessa P."/>
            <person name="Larrondo L.F."/>
            <person name="Schmoll M."/>
            <person name="Druzhinina I.S."/>
            <person name="Kubicek C.P."/>
            <person name="Gaskell J.A."/>
            <person name="Kersten P."/>
            <person name="St John F."/>
            <person name="Glasner J."/>
            <person name="Sabat G."/>
            <person name="Splinter BonDurant S."/>
            <person name="Syed K."/>
            <person name="Yadav J."/>
            <person name="Mgbeahuruike A.C."/>
            <person name="Kovalchuk A."/>
            <person name="Asiegbu F.O."/>
            <person name="Lackner G."/>
            <person name="Hoffmeister D."/>
            <person name="Rencoret J."/>
            <person name="Gutierrez A."/>
            <person name="Sun H."/>
            <person name="Lindquist E."/>
            <person name="Barry K."/>
            <person name="Riley R."/>
            <person name="Grigoriev I.V."/>
            <person name="Henrissat B."/>
            <person name="Kues U."/>
            <person name="Berka R.M."/>
            <person name="Martinez A.T."/>
            <person name="Covert S.F."/>
            <person name="Blanchette R.A."/>
            <person name="Cullen D."/>
        </authorList>
    </citation>
    <scope>NUCLEOTIDE SEQUENCE [LARGE SCALE GENOMIC DNA]</scope>
    <source>
        <strain evidence="12 13">11061_1 CR5-6</strain>
    </source>
</reference>
<keyword evidence="8 9" id="KW-0137">Centromere</keyword>
<dbReference type="InterPro" id="IPR045143">
    <property type="entry name" value="Spc25"/>
</dbReference>
<evidence type="ECO:0000256" key="2">
    <source>
        <dbReference type="ARBA" id="ARBA00022454"/>
    </source>
</evidence>
<organism evidence="12 13">
    <name type="scientific">Phlebiopsis gigantea (strain 11061_1 CR5-6)</name>
    <name type="common">White-rot fungus</name>
    <name type="synonym">Peniophora gigantea</name>
    <dbReference type="NCBI Taxonomy" id="745531"/>
    <lineage>
        <taxon>Eukaryota</taxon>
        <taxon>Fungi</taxon>
        <taxon>Dikarya</taxon>
        <taxon>Basidiomycota</taxon>
        <taxon>Agaricomycotina</taxon>
        <taxon>Agaricomycetes</taxon>
        <taxon>Polyporales</taxon>
        <taxon>Phanerochaetaceae</taxon>
        <taxon>Phlebiopsis</taxon>
    </lineage>
</organism>
<dbReference type="AlphaFoldDB" id="A0A0C3PLL2"/>
<dbReference type="CDD" id="cd23784">
    <property type="entry name" value="RWD_Spc25"/>
    <property type="match status" value="1"/>
</dbReference>
<dbReference type="Pfam" id="PF08234">
    <property type="entry name" value="Spindle_Spc25"/>
    <property type="match status" value="1"/>
</dbReference>
<evidence type="ECO:0000256" key="4">
    <source>
        <dbReference type="ARBA" id="ARBA00022776"/>
    </source>
</evidence>
<keyword evidence="3 9" id="KW-0132">Cell division</keyword>
<evidence type="ECO:0000256" key="8">
    <source>
        <dbReference type="ARBA" id="ARBA00023328"/>
    </source>
</evidence>
<dbReference type="GO" id="GO:0051301">
    <property type="term" value="P:cell division"/>
    <property type="evidence" value="ECO:0007669"/>
    <property type="project" value="UniProtKB-UniRule"/>
</dbReference>
<keyword evidence="7 9" id="KW-0131">Cell cycle</keyword>
<keyword evidence="5 9" id="KW-0995">Kinetochore</keyword>
<evidence type="ECO:0000256" key="10">
    <source>
        <dbReference type="SAM" id="Coils"/>
    </source>
</evidence>
<dbReference type="GO" id="GO:0005634">
    <property type="term" value="C:nucleus"/>
    <property type="evidence" value="ECO:0007669"/>
    <property type="project" value="UniProtKB-SubCell"/>
</dbReference>
<evidence type="ECO:0000256" key="3">
    <source>
        <dbReference type="ARBA" id="ARBA00022618"/>
    </source>
</evidence>
<keyword evidence="13" id="KW-1185">Reference proteome</keyword>
<dbReference type="EMBL" id="KN840499">
    <property type="protein sequence ID" value="KIP07353.1"/>
    <property type="molecule type" value="Genomic_DNA"/>
</dbReference>
<evidence type="ECO:0000256" key="9">
    <source>
        <dbReference type="RuleBase" id="RU367150"/>
    </source>
</evidence>
<dbReference type="InterPro" id="IPR013255">
    <property type="entry name" value="Spc25_C"/>
</dbReference>
<evidence type="ECO:0000256" key="1">
    <source>
        <dbReference type="ARBA" id="ARBA00006379"/>
    </source>
</evidence>
<dbReference type="STRING" id="745531.A0A0C3PLL2"/>
<dbReference type="Gene3D" id="3.30.457.50">
    <property type="entry name" value="Chromosome segregation protein Spc25"/>
    <property type="match status" value="1"/>
</dbReference>
<dbReference type="GO" id="GO:0031262">
    <property type="term" value="C:Ndc80 complex"/>
    <property type="evidence" value="ECO:0007669"/>
    <property type="project" value="InterPro"/>
</dbReference>
<dbReference type="Proteomes" id="UP000053257">
    <property type="component" value="Unassembled WGS sequence"/>
</dbReference>
<dbReference type="GO" id="GO:0007059">
    <property type="term" value="P:chromosome segregation"/>
    <property type="evidence" value="ECO:0007669"/>
    <property type="project" value="InterPro"/>
</dbReference>
<evidence type="ECO:0000256" key="5">
    <source>
        <dbReference type="ARBA" id="ARBA00022838"/>
    </source>
</evidence>
<evidence type="ECO:0000256" key="6">
    <source>
        <dbReference type="ARBA" id="ARBA00023054"/>
    </source>
</evidence>